<dbReference type="Pfam" id="PF03435">
    <property type="entry name" value="Sacchrp_dh_NADP"/>
    <property type="match status" value="1"/>
</dbReference>
<keyword evidence="4" id="KW-1185">Reference proteome</keyword>
<dbReference type="PANTHER" id="PTHR12286">
    <property type="entry name" value="SACCHAROPINE DEHYDROGENASE-LIKE OXIDOREDUCTASE"/>
    <property type="match status" value="1"/>
</dbReference>
<dbReference type="Proteomes" id="UP001175271">
    <property type="component" value="Unassembled WGS sequence"/>
</dbReference>
<dbReference type="AlphaFoldDB" id="A0AA39HVY3"/>
<reference evidence="3" key="1">
    <citation type="submission" date="2023-06" db="EMBL/GenBank/DDBJ databases">
        <title>Genomic analysis of the entomopathogenic nematode Steinernema hermaphroditum.</title>
        <authorList>
            <person name="Schwarz E.M."/>
            <person name="Heppert J.K."/>
            <person name="Baniya A."/>
            <person name="Schwartz H.T."/>
            <person name="Tan C.-H."/>
            <person name="Antoshechkin I."/>
            <person name="Sternberg P.W."/>
            <person name="Goodrich-Blair H."/>
            <person name="Dillman A.R."/>
        </authorList>
    </citation>
    <scope>NUCLEOTIDE SEQUENCE</scope>
    <source>
        <strain evidence="3">PS9179</strain>
        <tissue evidence="3">Whole animal</tissue>
    </source>
</reference>
<evidence type="ECO:0000313" key="3">
    <source>
        <dbReference type="EMBL" id="KAK0411882.1"/>
    </source>
</evidence>
<dbReference type="GO" id="GO:0005739">
    <property type="term" value="C:mitochondrion"/>
    <property type="evidence" value="ECO:0007669"/>
    <property type="project" value="TreeGrafter"/>
</dbReference>
<dbReference type="InterPro" id="IPR051276">
    <property type="entry name" value="Saccharopine_DH-like_oxidrdct"/>
</dbReference>
<name>A0AA39HVY3_9BILA</name>
<dbReference type="FunFam" id="3.40.50.720:FF:000178">
    <property type="entry name" value="Saccharopine dehydrogenase-like oxidoreductase"/>
    <property type="match status" value="1"/>
</dbReference>
<proteinExistence type="inferred from homology"/>
<feature type="domain" description="Saccharopine dehydrogenase NADP binding" evidence="2">
    <location>
        <begin position="9"/>
        <end position="140"/>
    </location>
</feature>
<dbReference type="GO" id="GO:0009247">
    <property type="term" value="P:glycolipid biosynthetic process"/>
    <property type="evidence" value="ECO:0007669"/>
    <property type="project" value="TreeGrafter"/>
</dbReference>
<evidence type="ECO:0000259" key="2">
    <source>
        <dbReference type="Pfam" id="PF03435"/>
    </source>
</evidence>
<dbReference type="Gene3D" id="3.40.50.720">
    <property type="entry name" value="NAD(P)-binding Rossmann-like Domain"/>
    <property type="match status" value="1"/>
</dbReference>
<protein>
    <recommendedName>
        <fullName evidence="2">Saccharopine dehydrogenase NADP binding domain-containing protein</fullName>
    </recommendedName>
</protein>
<sequence>MASDRFDLVFYGVTGFTGSLLLEYLIKSEYANVTFAVAGRNVDRIRSTLVAVGERCGEDLTSTKIIVADSGNPASLAEMAKQAKVIINAVGPYRLHGEAVVKAAIENGAHHIDIAGEPAWLEKMEMKFNQLAREKKVFVVGACGFDSLPCDLGIHFLKRKFKGDLCYVETMIQIHYGKAGYSISSTTYDTLIHGLSEERIDELRRVRNAIMPEKMPLSEFKPPKRSTVWYSPETNGYATTFYGADKSIVTRSQYFDFERNQRRPVRVETYFRGQNCFWANAQPLWLGAFRNLVQYSWTREFMKKHPELFSFGMFSKGGPSREQLNQTSFTYWFFGQGWNEKLPVDEEHSSPPDVRVVTRCVGPDPAYLSTAACVVSSAVTLLEDGDLLPKPGGVFTTASAFGNTRIYERLAAFGITFDVVKDGSLKAHL</sequence>
<comment type="similarity">
    <text evidence="1">Belongs to the saccharopine dehydrogenase family.</text>
</comment>
<dbReference type="InterPro" id="IPR005097">
    <property type="entry name" value="Sacchrp_dh_NADP-bd"/>
</dbReference>
<dbReference type="GO" id="GO:0005886">
    <property type="term" value="C:plasma membrane"/>
    <property type="evidence" value="ECO:0007669"/>
    <property type="project" value="TreeGrafter"/>
</dbReference>
<organism evidence="3 4">
    <name type="scientific">Steinernema hermaphroditum</name>
    <dbReference type="NCBI Taxonomy" id="289476"/>
    <lineage>
        <taxon>Eukaryota</taxon>
        <taxon>Metazoa</taxon>
        <taxon>Ecdysozoa</taxon>
        <taxon>Nematoda</taxon>
        <taxon>Chromadorea</taxon>
        <taxon>Rhabditida</taxon>
        <taxon>Tylenchina</taxon>
        <taxon>Panagrolaimomorpha</taxon>
        <taxon>Strongyloidoidea</taxon>
        <taxon>Steinernematidae</taxon>
        <taxon>Steinernema</taxon>
    </lineage>
</organism>
<dbReference type="EMBL" id="JAUCMV010000003">
    <property type="protein sequence ID" value="KAK0411882.1"/>
    <property type="molecule type" value="Genomic_DNA"/>
</dbReference>
<accession>A0AA39HVY3</accession>
<dbReference type="GO" id="GO:0005811">
    <property type="term" value="C:lipid droplet"/>
    <property type="evidence" value="ECO:0007669"/>
    <property type="project" value="TreeGrafter"/>
</dbReference>
<gene>
    <name evidence="3" type="ORF">QR680_005898</name>
</gene>
<dbReference type="PANTHER" id="PTHR12286:SF5">
    <property type="entry name" value="SACCHAROPINE DEHYDROGENASE-LIKE OXIDOREDUCTASE"/>
    <property type="match status" value="1"/>
</dbReference>
<evidence type="ECO:0000313" key="4">
    <source>
        <dbReference type="Proteomes" id="UP001175271"/>
    </source>
</evidence>
<dbReference type="SUPFAM" id="SSF51735">
    <property type="entry name" value="NAD(P)-binding Rossmann-fold domains"/>
    <property type="match status" value="1"/>
</dbReference>
<evidence type="ECO:0000256" key="1">
    <source>
        <dbReference type="ARBA" id="ARBA00038048"/>
    </source>
</evidence>
<dbReference type="InterPro" id="IPR036291">
    <property type="entry name" value="NAD(P)-bd_dom_sf"/>
</dbReference>
<comment type="caution">
    <text evidence="3">The sequence shown here is derived from an EMBL/GenBank/DDBJ whole genome shotgun (WGS) entry which is preliminary data.</text>
</comment>